<dbReference type="InterPro" id="IPR040115">
    <property type="entry name" value="Lnp"/>
</dbReference>
<feature type="compositionally biased region" description="Polar residues" evidence="3">
    <location>
        <begin position="78"/>
        <end position="88"/>
    </location>
</feature>
<dbReference type="PANTHER" id="PTHR22166:SF12">
    <property type="entry name" value="ENDOPLASMIC RETICULUM JUNCTION FORMATION PROTEIN LUNAPARK"/>
    <property type="match status" value="1"/>
</dbReference>
<comment type="caution">
    <text evidence="5">The sequence shown here is derived from an EMBL/GenBank/DDBJ whole genome shotgun (WGS) entry which is preliminary data.</text>
</comment>
<organism evidence="5 6">
    <name type="scientific">Cichlidogyrus casuarinus</name>
    <dbReference type="NCBI Taxonomy" id="1844966"/>
    <lineage>
        <taxon>Eukaryota</taxon>
        <taxon>Metazoa</taxon>
        <taxon>Spiralia</taxon>
        <taxon>Lophotrochozoa</taxon>
        <taxon>Platyhelminthes</taxon>
        <taxon>Monogenea</taxon>
        <taxon>Monopisthocotylea</taxon>
        <taxon>Dactylogyridea</taxon>
        <taxon>Ancyrocephalidae</taxon>
        <taxon>Cichlidogyrus</taxon>
    </lineage>
</organism>
<dbReference type="GO" id="GO:0008270">
    <property type="term" value="F:zinc ion binding"/>
    <property type="evidence" value="ECO:0007669"/>
    <property type="project" value="UniProtKB-KW"/>
</dbReference>
<evidence type="ECO:0000313" key="6">
    <source>
        <dbReference type="Proteomes" id="UP001626550"/>
    </source>
</evidence>
<dbReference type="Proteomes" id="UP001626550">
    <property type="component" value="Unassembled WGS sequence"/>
</dbReference>
<sequence>MAELFALGYVFKAFFVRRVSWKDAQLKKLRKEKQVIIDKVKDTETFNKAQQILAKFDGAKIQTNGTDVKHRNLHSKSEQNQAQPQSIASEAKRGPPQHQKNSIQLPRPILPRERSIVEKLIDSFVGDGPNNRFALICSKCSSHNGMALAEEFEFLAFKCCYCNEFNSARRKRSVAPSLWNGNNLNSENSPNNQIRTDIADISVTQTRKKDT</sequence>
<gene>
    <name evidence="5" type="ORF">Ciccas_006724</name>
</gene>
<proteinExistence type="inferred from homology"/>
<comment type="domain">
    <text evidence="2">The C4-type zinc finger motif is necessary both for its ER three-way tubular junction localization and formation.</text>
</comment>
<comment type="subcellular location">
    <subcellularLocation>
        <location evidence="2">Endoplasmic reticulum membrane</location>
        <topology evidence="2">Multi-pass membrane protein</topology>
    </subcellularLocation>
</comment>
<dbReference type="Pfam" id="PF10058">
    <property type="entry name" value="Zn_ribbon_10"/>
    <property type="match status" value="1"/>
</dbReference>
<feature type="domain" description="Lunapark zinc ribbon" evidence="4">
    <location>
        <begin position="117"/>
        <end position="166"/>
    </location>
</feature>
<keyword evidence="2" id="KW-0863">Zinc-finger</keyword>
<accession>A0ABD2Q8T4</accession>
<keyword evidence="2" id="KW-0256">Endoplasmic reticulum</keyword>
<dbReference type="AlphaFoldDB" id="A0ABD2Q8T4"/>
<evidence type="ECO:0000256" key="3">
    <source>
        <dbReference type="SAM" id="MobiDB-lite"/>
    </source>
</evidence>
<name>A0ABD2Q8T4_9PLAT</name>
<evidence type="ECO:0000259" key="4">
    <source>
        <dbReference type="Pfam" id="PF10058"/>
    </source>
</evidence>
<dbReference type="PANTHER" id="PTHR22166">
    <property type="entry name" value="ENDOPLASMIC RETICULUM JUNCTION FORMATION PROTEIN LUNAPARK"/>
    <property type="match status" value="1"/>
</dbReference>
<protein>
    <recommendedName>
        <fullName evidence="2">Endoplasmic reticulum junction formation protein lunapark</fullName>
    </recommendedName>
</protein>
<dbReference type="GO" id="GO:1903373">
    <property type="term" value="P:positive regulation of endoplasmic reticulum tubular network organization"/>
    <property type="evidence" value="ECO:0007669"/>
    <property type="project" value="UniProtKB-UniRule"/>
</dbReference>
<evidence type="ECO:0000313" key="5">
    <source>
        <dbReference type="EMBL" id="KAL3314661.1"/>
    </source>
</evidence>
<reference evidence="5 6" key="1">
    <citation type="submission" date="2024-11" db="EMBL/GenBank/DDBJ databases">
        <title>Adaptive evolution of stress response genes in parasites aligns with host niche diversity.</title>
        <authorList>
            <person name="Hahn C."/>
            <person name="Resl P."/>
        </authorList>
    </citation>
    <scope>NUCLEOTIDE SEQUENCE [LARGE SCALE GENOMIC DNA]</scope>
    <source>
        <strain evidence="5">EGGRZ-B1_66</strain>
        <tissue evidence="5">Body</tissue>
    </source>
</reference>
<keyword evidence="2" id="KW-0479">Metal-binding</keyword>
<dbReference type="InterPro" id="IPR019273">
    <property type="entry name" value="Lunapark_Znf"/>
</dbReference>
<keyword evidence="6" id="KW-1185">Reference proteome</keyword>
<evidence type="ECO:0000256" key="1">
    <source>
        <dbReference type="ARBA" id="ARBA00009940"/>
    </source>
</evidence>
<evidence type="ECO:0000256" key="2">
    <source>
        <dbReference type="RuleBase" id="RU367073"/>
    </source>
</evidence>
<dbReference type="GO" id="GO:0098826">
    <property type="term" value="C:endoplasmic reticulum tubular network membrane"/>
    <property type="evidence" value="ECO:0007669"/>
    <property type="project" value="UniProtKB-UniRule"/>
</dbReference>
<dbReference type="GO" id="GO:0071788">
    <property type="term" value="P:endoplasmic reticulum tubular network maintenance"/>
    <property type="evidence" value="ECO:0007669"/>
    <property type="project" value="UniProtKB-UniRule"/>
</dbReference>
<keyword evidence="2" id="KW-0862">Zinc</keyword>
<dbReference type="EMBL" id="JBJKFK010000938">
    <property type="protein sequence ID" value="KAL3314661.1"/>
    <property type="molecule type" value="Genomic_DNA"/>
</dbReference>
<comment type="function">
    <text evidence="2">Plays a role in determining ER morphology.</text>
</comment>
<feature type="region of interest" description="Disordered" evidence="3">
    <location>
        <begin position="72"/>
        <end position="108"/>
    </location>
</feature>
<comment type="similarity">
    <text evidence="1 2">Belongs to the lunapark family.</text>
</comment>